<dbReference type="InterPro" id="IPR036259">
    <property type="entry name" value="MFS_trans_sf"/>
</dbReference>
<evidence type="ECO:0000259" key="7">
    <source>
        <dbReference type="PROSITE" id="PS50850"/>
    </source>
</evidence>
<comment type="subcellular location">
    <subcellularLocation>
        <location evidence="1">Membrane</location>
        <topology evidence="1">Multi-pass membrane protein</topology>
    </subcellularLocation>
</comment>
<dbReference type="Proteomes" id="UP000266272">
    <property type="component" value="Unassembled WGS sequence"/>
</dbReference>
<dbReference type="Gene3D" id="1.20.1720.10">
    <property type="entry name" value="Multidrug resistance protein D"/>
    <property type="match status" value="1"/>
</dbReference>
<feature type="transmembrane region" description="Helical" evidence="6">
    <location>
        <begin position="256"/>
        <end position="276"/>
    </location>
</feature>
<organism evidence="8 9">
    <name type="scientific">Trichoderma arundinaceum</name>
    <dbReference type="NCBI Taxonomy" id="490622"/>
    <lineage>
        <taxon>Eukaryota</taxon>
        <taxon>Fungi</taxon>
        <taxon>Dikarya</taxon>
        <taxon>Ascomycota</taxon>
        <taxon>Pezizomycotina</taxon>
        <taxon>Sordariomycetes</taxon>
        <taxon>Hypocreomycetidae</taxon>
        <taxon>Hypocreales</taxon>
        <taxon>Hypocreaceae</taxon>
        <taxon>Trichoderma</taxon>
    </lineage>
</organism>
<comment type="caution">
    <text evidence="8">The sequence shown here is derived from an EMBL/GenBank/DDBJ whole genome shotgun (WGS) entry which is preliminary data.</text>
</comment>
<dbReference type="SUPFAM" id="SSF103473">
    <property type="entry name" value="MFS general substrate transporter"/>
    <property type="match status" value="1"/>
</dbReference>
<feature type="transmembrane region" description="Helical" evidence="6">
    <location>
        <begin position="188"/>
        <end position="212"/>
    </location>
</feature>
<feature type="transmembrane region" description="Helical" evidence="6">
    <location>
        <begin position="297"/>
        <end position="317"/>
    </location>
</feature>
<feature type="transmembrane region" description="Helical" evidence="6">
    <location>
        <begin position="362"/>
        <end position="385"/>
    </location>
</feature>
<evidence type="ECO:0000256" key="1">
    <source>
        <dbReference type="ARBA" id="ARBA00004141"/>
    </source>
</evidence>
<evidence type="ECO:0000313" key="9">
    <source>
        <dbReference type="Proteomes" id="UP000266272"/>
    </source>
</evidence>
<feature type="transmembrane region" description="Helical" evidence="6">
    <location>
        <begin position="563"/>
        <end position="584"/>
    </location>
</feature>
<keyword evidence="2 6" id="KW-0812">Transmembrane</keyword>
<dbReference type="Gene3D" id="1.20.1250.20">
    <property type="entry name" value="MFS general substrate transporter like domains"/>
    <property type="match status" value="1"/>
</dbReference>
<name>A0A395NN42_TRIAR</name>
<dbReference type="PANTHER" id="PTHR23501:SF67">
    <property type="entry name" value="MFS MULTIDRUG EFFLUX TRANSPORTER (EUROFUNG)"/>
    <property type="match status" value="1"/>
</dbReference>
<evidence type="ECO:0000256" key="2">
    <source>
        <dbReference type="ARBA" id="ARBA00022692"/>
    </source>
</evidence>
<feature type="transmembrane region" description="Helical" evidence="6">
    <location>
        <begin position="224"/>
        <end position="244"/>
    </location>
</feature>
<feature type="transmembrane region" description="Helical" evidence="6">
    <location>
        <begin position="493"/>
        <end position="519"/>
    </location>
</feature>
<dbReference type="InterPro" id="IPR011701">
    <property type="entry name" value="MFS"/>
</dbReference>
<keyword evidence="9" id="KW-1185">Reference proteome</keyword>
<proteinExistence type="predicted"/>
<gene>
    <name evidence="8" type="ORF">TARUN_4953</name>
</gene>
<feature type="transmembrane region" description="Helical" evidence="6">
    <location>
        <begin position="397"/>
        <end position="420"/>
    </location>
</feature>
<feature type="transmembrane region" description="Helical" evidence="6">
    <location>
        <begin position="133"/>
        <end position="151"/>
    </location>
</feature>
<reference evidence="8 9" key="1">
    <citation type="journal article" date="2018" name="PLoS Pathog.">
        <title>Evolution of structural diversity of trichothecenes, a family of toxins produced by plant pathogenic and entomopathogenic fungi.</title>
        <authorList>
            <person name="Proctor R.H."/>
            <person name="McCormick S.P."/>
            <person name="Kim H.S."/>
            <person name="Cardoza R.E."/>
            <person name="Stanley A.M."/>
            <person name="Lindo L."/>
            <person name="Kelly A."/>
            <person name="Brown D.W."/>
            <person name="Lee T."/>
            <person name="Vaughan M.M."/>
            <person name="Alexander N.J."/>
            <person name="Busman M."/>
            <person name="Gutierrez S."/>
        </authorList>
    </citation>
    <scope>NUCLEOTIDE SEQUENCE [LARGE SCALE GENOMIC DNA]</scope>
    <source>
        <strain evidence="8 9">IBT 40837</strain>
    </source>
</reference>
<dbReference type="GO" id="GO:0000329">
    <property type="term" value="C:fungal-type vacuole membrane"/>
    <property type="evidence" value="ECO:0007669"/>
    <property type="project" value="TreeGrafter"/>
</dbReference>
<keyword evidence="3 6" id="KW-1133">Transmembrane helix</keyword>
<sequence length="594" mass="63854">MSPRAPLQGAGPRAAGPDPDPEADMAIGRIVDDVEQLRRYVDDEDDDAKINVVVSQEEDLEPTEQTPLISRSSTSSTATATEQVVFLGETNPSRFWLIFGQILAAQFMASFDGTIMASSHPVITSHFKSANSASWLSTAFLLTSTAFQPLLGRLSDAMGRKPLFLACLVIFVVATAWCALASSIESFVAARAVCGLGAGGSMTLGSILTSDLVPIERRGNYQSYVNVTFGVGAALGAALGGAMAEALGWRWEFGIQIPPLLLCIAVAMVVIPDDIGLKGPRRGVIDALREFDFKGSVLLTTTTTSMILGLSFGGNIYPWTHPIVIASLSVAAVSFPAFLWVESRVPMPIMPLRLIREAPRANLIFSNFIAAVLTNAILFNIPLYFQAVLLSSATSSGLRLVLPSIVSSIFGALTGFAITWTRRLKWPVLSGALWYLAGCITLCFLKRGMPGVVYLLVLIPQSIGQGFQFPGTFMAVLGSSAQSEQAVVTSTLILWRCLGLVLGVATSSLVVQNALVYYLNAFVQGEDKAEIIKRARESIEAVARLEEPYREQVVQSYEASLRLTFVVCTVLAAISVLLLLPIKLPRLGPVKRKS</sequence>
<keyword evidence="4 6" id="KW-0472">Membrane</keyword>
<dbReference type="GO" id="GO:0015174">
    <property type="term" value="F:basic amino acid transmembrane transporter activity"/>
    <property type="evidence" value="ECO:0007669"/>
    <property type="project" value="TreeGrafter"/>
</dbReference>
<dbReference type="PROSITE" id="PS00216">
    <property type="entry name" value="SUGAR_TRANSPORT_1"/>
    <property type="match status" value="1"/>
</dbReference>
<feature type="transmembrane region" description="Helical" evidence="6">
    <location>
        <begin position="95"/>
        <end position="113"/>
    </location>
</feature>
<feature type="domain" description="Major facilitator superfamily (MFS) profile" evidence="7">
    <location>
        <begin position="98"/>
        <end position="587"/>
    </location>
</feature>
<evidence type="ECO:0000256" key="5">
    <source>
        <dbReference type="SAM" id="MobiDB-lite"/>
    </source>
</evidence>
<dbReference type="PROSITE" id="PS50850">
    <property type="entry name" value="MFS"/>
    <property type="match status" value="1"/>
</dbReference>
<feature type="transmembrane region" description="Helical" evidence="6">
    <location>
        <begin position="163"/>
        <end position="182"/>
    </location>
</feature>
<dbReference type="OrthoDB" id="419537at2759"/>
<dbReference type="InterPro" id="IPR020846">
    <property type="entry name" value="MFS_dom"/>
</dbReference>
<feature type="region of interest" description="Disordered" evidence="5">
    <location>
        <begin position="56"/>
        <end position="75"/>
    </location>
</feature>
<evidence type="ECO:0000256" key="4">
    <source>
        <dbReference type="ARBA" id="ARBA00023136"/>
    </source>
</evidence>
<feature type="region of interest" description="Disordered" evidence="5">
    <location>
        <begin position="1"/>
        <end position="24"/>
    </location>
</feature>
<dbReference type="InterPro" id="IPR005829">
    <property type="entry name" value="Sugar_transporter_CS"/>
</dbReference>
<dbReference type="AlphaFoldDB" id="A0A395NN42"/>
<dbReference type="EMBL" id="PXOA01000290">
    <property type="protein sequence ID" value="RFU77277.1"/>
    <property type="molecule type" value="Genomic_DNA"/>
</dbReference>
<accession>A0A395NN42</accession>
<protein>
    <recommendedName>
        <fullName evidence="7">Major facilitator superfamily (MFS) profile domain-containing protein</fullName>
    </recommendedName>
</protein>
<evidence type="ECO:0000313" key="8">
    <source>
        <dbReference type="EMBL" id="RFU77277.1"/>
    </source>
</evidence>
<feature type="transmembrane region" description="Helical" evidence="6">
    <location>
        <begin position="432"/>
        <end position="457"/>
    </location>
</feature>
<dbReference type="PANTHER" id="PTHR23501">
    <property type="entry name" value="MAJOR FACILITATOR SUPERFAMILY"/>
    <property type="match status" value="1"/>
</dbReference>
<evidence type="ECO:0000256" key="6">
    <source>
        <dbReference type="SAM" id="Phobius"/>
    </source>
</evidence>
<evidence type="ECO:0000256" key="3">
    <source>
        <dbReference type="ARBA" id="ARBA00022989"/>
    </source>
</evidence>
<feature type="transmembrane region" description="Helical" evidence="6">
    <location>
        <begin position="323"/>
        <end position="341"/>
    </location>
</feature>
<dbReference type="Pfam" id="PF07690">
    <property type="entry name" value="MFS_1"/>
    <property type="match status" value="1"/>
</dbReference>